<dbReference type="EMBL" id="BEZZ01172049">
    <property type="protein sequence ID" value="GCC46082.1"/>
    <property type="molecule type" value="Genomic_DNA"/>
</dbReference>
<comment type="caution">
    <text evidence="1">The sequence shown here is derived from an EMBL/GenBank/DDBJ whole genome shotgun (WGS) entry which is preliminary data.</text>
</comment>
<reference evidence="1 2" key="1">
    <citation type="journal article" date="2018" name="Nat. Ecol. Evol.">
        <title>Shark genomes provide insights into elasmobranch evolution and the origin of vertebrates.</title>
        <authorList>
            <person name="Hara Y"/>
            <person name="Yamaguchi K"/>
            <person name="Onimaru K"/>
            <person name="Kadota M"/>
            <person name="Koyanagi M"/>
            <person name="Keeley SD"/>
            <person name="Tatsumi K"/>
            <person name="Tanaka K"/>
            <person name="Motone F"/>
            <person name="Kageyama Y"/>
            <person name="Nozu R"/>
            <person name="Adachi N"/>
            <person name="Nishimura O"/>
            <person name="Nakagawa R"/>
            <person name="Tanegashima C"/>
            <person name="Kiyatake I"/>
            <person name="Matsumoto R"/>
            <person name="Murakumo K"/>
            <person name="Nishida K"/>
            <person name="Terakita A"/>
            <person name="Kuratani S"/>
            <person name="Sato K"/>
            <person name="Hyodo S Kuraku.S."/>
        </authorList>
    </citation>
    <scope>NUCLEOTIDE SEQUENCE [LARGE SCALE GENOMIC DNA]</scope>
</reference>
<gene>
    <name evidence="1" type="ORF">chiPu_0029995</name>
</gene>
<proteinExistence type="predicted"/>
<feature type="non-terminal residue" evidence="1">
    <location>
        <position position="224"/>
    </location>
</feature>
<dbReference type="AlphaFoldDB" id="A0A401TTX6"/>
<protein>
    <submittedName>
        <fullName evidence="1">Uncharacterized protein</fullName>
    </submittedName>
</protein>
<accession>A0A401TTX6</accession>
<evidence type="ECO:0000313" key="2">
    <source>
        <dbReference type="Proteomes" id="UP000287033"/>
    </source>
</evidence>
<organism evidence="1 2">
    <name type="scientific">Chiloscyllium punctatum</name>
    <name type="common">Brownbanded bambooshark</name>
    <name type="synonym">Hemiscyllium punctatum</name>
    <dbReference type="NCBI Taxonomy" id="137246"/>
    <lineage>
        <taxon>Eukaryota</taxon>
        <taxon>Metazoa</taxon>
        <taxon>Chordata</taxon>
        <taxon>Craniata</taxon>
        <taxon>Vertebrata</taxon>
        <taxon>Chondrichthyes</taxon>
        <taxon>Elasmobranchii</taxon>
        <taxon>Galeomorphii</taxon>
        <taxon>Galeoidea</taxon>
        <taxon>Orectolobiformes</taxon>
        <taxon>Hemiscylliidae</taxon>
        <taxon>Chiloscyllium</taxon>
    </lineage>
</organism>
<sequence length="224" mass="23186">MIPTGTVASRSYAVAPLTEIDTALFRTGFASYDVNGHLGLMVASHATLDAVMPVYRFTETASNVASGSDPSSALTLWLPPLYSEDPVGARMIRRGGADLTLQSNLDQSRGSLTIGTQARVTVDPGHAITLRSPGQINVDGRLTAAGGRIDVLQNGNPGDPFIGPRSIWLDGNAVLDVAGQSAVAIDRAGRRYGFADAGGRITLGDDSEAPGAIAPAGLGFVIVR</sequence>
<name>A0A401TTX6_CHIPU</name>
<dbReference type="Proteomes" id="UP000287033">
    <property type="component" value="Unassembled WGS sequence"/>
</dbReference>
<keyword evidence="2" id="KW-1185">Reference proteome</keyword>
<evidence type="ECO:0000313" key="1">
    <source>
        <dbReference type="EMBL" id="GCC46082.1"/>
    </source>
</evidence>